<dbReference type="EMBL" id="JTCM02000075">
    <property type="protein sequence ID" value="NEU75603.1"/>
    <property type="molecule type" value="Genomic_DNA"/>
</dbReference>
<evidence type="ECO:0000313" key="2">
    <source>
        <dbReference type="Proteomes" id="UP000031549"/>
    </source>
</evidence>
<dbReference type="Proteomes" id="UP000031549">
    <property type="component" value="Unassembled WGS sequence"/>
</dbReference>
<gene>
    <name evidence="1" type="ORF">PI95_024350</name>
</gene>
<dbReference type="Pfam" id="PF11866">
    <property type="entry name" value="DUF3386"/>
    <property type="match status" value="1"/>
</dbReference>
<dbReference type="AlphaFoldDB" id="A0A846HET7"/>
<name>A0A846HET7_9CYAN</name>
<organism evidence="1 2">
    <name type="scientific">Hassallia byssoidea VB512170</name>
    <dbReference type="NCBI Taxonomy" id="1304833"/>
    <lineage>
        <taxon>Bacteria</taxon>
        <taxon>Bacillati</taxon>
        <taxon>Cyanobacteriota</taxon>
        <taxon>Cyanophyceae</taxon>
        <taxon>Nostocales</taxon>
        <taxon>Tolypothrichaceae</taxon>
        <taxon>Hassallia</taxon>
    </lineage>
</organism>
<sequence length="218" mass="24920">MTVTQISAQELLRAAYENRYTWDKNFPGYTADITYKEDDKVITGKVRVNADLKAEVFDVEDEQALKVIHNQAWEIAIHRVRRSFEDVHSANTFSYGDTDSTGAVEIFVGGKSQGDGYKIRNNEVCLVHRHIHNIVVTINTFSSHDTGEGYLSHTYDSVYHDPKTGEQRGGKSEFTDEYEKVDNYFILNRREIRTQTEGQLSTQEFIFSNIKLLEPVAG</sequence>
<dbReference type="InterPro" id="IPR021809">
    <property type="entry name" value="DUF3386"/>
</dbReference>
<comment type="caution">
    <text evidence="1">The sequence shown here is derived from an EMBL/GenBank/DDBJ whole genome shotgun (WGS) entry which is preliminary data.</text>
</comment>
<protein>
    <submittedName>
        <fullName evidence="1">DUF3386 domain-containing protein</fullName>
    </submittedName>
</protein>
<proteinExistence type="predicted"/>
<dbReference type="RefSeq" id="WP_039753243.1">
    <property type="nucleotide sequence ID" value="NZ_JTCM02000075.1"/>
</dbReference>
<evidence type="ECO:0000313" key="1">
    <source>
        <dbReference type="EMBL" id="NEU75603.1"/>
    </source>
</evidence>
<accession>A0A846HET7</accession>
<reference evidence="1 2" key="1">
    <citation type="journal article" date="2015" name="Genome Announc.">
        <title>Draft Genome Sequence of Cyanobacterium Hassallia byssoidea Strain VB512170, Isolated from Monuments in India.</title>
        <authorList>
            <person name="Singh D."/>
            <person name="Chandrababunaidu M.M."/>
            <person name="Panda A."/>
            <person name="Sen D."/>
            <person name="Bhattacharyya S."/>
            <person name="Adhikary S.P."/>
            <person name="Tripathy S."/>
        </authorList>
    </citation>
    <scope>NUCLEOTIDE SEQUENCE [LARGE SCALE GENOMIC DNA]</scope>
    <source>
        <strain evidence="1 2">VB512170</strain>
    </source>
</reference>
<keyword evidence="2" id="KW-1185">Reference proteome</keyword>